<dbReference type="InterPro" id="IPR007375">
    <property type="entry name" value="SoxG"/>
</dbReference>
<dbReference type="InterPro" id="IPR027266">
    <property type="entry name" value="TrmE/GcvT-like"/>
</dbReference>
<organism evidence="1 2">
    <name type="scientific">Sinorhizobium numidicum</name>
    <dbReference type="NCBI Taxonomy" id="680248"/>
    <lineage>
        <taxon>Bacteria</taxon>
        <taxon>Pseudomonadati</taxon>
        <taxon>Pseudomonadota</taxon>
        <taxon>Alphaproteobacteria</taxon>
        <taxon>Hyphomicrobiales</taxon>
        <taxon>Rhizobiaceae</taxon>
        <taxon>Sinorhizobium/Ensifer group</taxon>
        <taxon>Sinorhizobium</taxon>
    </lineage>
</organism>
<dbReference type="Gene3D" id="3.30.70.1520">
    <property type="entry name" value="Heterotetrameric sarcosine oxidase"/>
    <property type="match status" value="1"/>
</dbReference>
<proteinExistence type="predicted"/>
<evidence type="ECO:0000313" key="1">
    <source>
        <dbReference type="EMBL" id="WEX83699.1"/>
    </source>
</evidence>
<accession>A0ABY8CYI0</accession>
<dbReference type="SUPFAM" id="SSF103025">
    <property type="entry name" value="Folate-binding domain"/>
    <property type="match status" value="1"/>
</dbReference>
<evidence type="ECO:0000313" key="2">
    <source>
        <dbReference type="Proteomes" id="UP001235547"/>
    </source>
</evidence>
<dbReference type="RefSeq" id="WP_280734540.1">
    <property type="nucleotide sequence ID" value="NZ_CP120368.1"/>
</dbReference>
<name>A0ABY8CYI0_9HYPH</name>
<dbReference type="InterPro" id="IPR006280">
    <property type="entry name" value="SoxG_het"/>
</dbReference>
<reference evidence="1 2" key="1">
    <citation type="submission" date="2023-03" db="EMBL/GenBank/DDBJ databases">
        <authorList>
            <person name="Kaur S."/>
            <person name="Espinosa-Saiz D."/>
            <person name="Velazquez E."/>
            <person name="Menendez E."/>
            <person name="diCenzo G.C."/>
        </authorList>
    </citation>
    <scope>NUCLEOTIDE SEQUENCE [LARGE SCALE GENOMIC DNA]</scope>
    <source>
        <strain evidence="1 2">LMG 27395</strain>
    </source>
</reference>
<dbReference type="Proteomes" id="UP001235547">
    <property type="component" value="Chromosome 1"/>
</dbReference>
<dbReference type="Gene3D" id="3.30.1360.120">
    <property type="entry name" value="Probable tRNA modification gtpase trme, domain 1"/>
    <property type="match status" value="1"/>
</dbReference>
<sequence>MADQATATLNAPLAGLRGGSPAAILTPAGPASRISLRAAPDAVSPVSAAIGVTLPTRPKTSASTGKRHALWLGPDEWLVIDEDGADLMAAAASTGVLHSAVDISHRNTAVIVNGPGAEVAINSGCPQDLSLGIFPVGACSRTIFGKVEIVLFRTAEDTFRVECWRSFSPYVFGLLSEGAEDAGH</sequence>
<protein>
    <submittedName>
        <fullName evidence="1">Sarcosine oxidase subunit gamma</fullName>
    </submittedName>
</protein>
<dbReference type="NCBIfam" id="TIGR01375">
    <property type="entry name" value="soxG"/>
    <property type="match status" value="1"/>
</dbReference>
<dbReference type="Pfam" id="PF04268">
    <property type="entry name" value="SoxG"/>
    <property type="match status" value="1"/>
</dbReference>
<keyword evidence="2" id="KW-1185">Reference proteome</keyword>
<dbReference type="EMBL" id="CP120371">
    <property type="protein sequence ID" value="WEX83699.1"/>
    <property type="molecule type" value="Genomic_DNA"/>
</dbReference>
<gene>
    <name evidence="1" type="ORF">PYH38_002495</name>
</gene>